<protein>
    <submittedName>
        <fullName evidence="2">Tail tape measure protein</fullName>
    </submittedName>
</protein>
<dbReference type="KEGG" id="vg:55616059"/>
<feature type="transmembrane region" description="Helical" evidence="1">
    <location>
        <begin position="12"/>
        <end position="34"/>
    </location>
</feature>
<keyword evidence="1" id="KW-0812">Transmembrane</keyword>
<keyword evidence="1" id="KW-0472">Membrane</keyword>
<proteinExistence type="predicted"/>
<evidence type="ECO:0000256" key="1">
    <source>
        <dbReference type="SAM" id="Phobius"/>
    </source>
</evidence>
<reference evidence="2 3" key="1">
    <citation type="submission" date="2019-04" db="EMBL/GenBank/DDBJ databases">
        <authorList>
            <person name="Gao M."/>
            <person name="Bai C."/>
            <person name="Tong Y."/>
            <person name="Xu X."/>
        </authorList>
    </citation>
    <scope>NUCLEOTIDE SEQUENCE [LARGE SCALE GENOMIC DNA]</scope>
    <source>
        <strain evidence="2 3">Vibrio alginolyticus VA1</strain>
    </source>
</reference>
<organism evidence="2 3">
    <name type="scientific">Vibrio phage VAP7</name>
    <dbReference type="NCBI Taxonomy" id="2584487"/>
    <lineage>
        <taxon>Viruses</taxon>
        <taxon>Duplodnaviria</taxon>
        <taxon>Heunggongvirae</taxon>
        <taxon>Uroviricota</taxon>
        <taxon>Caudoviricetes</taxon>
        <taxon>Pantevenvirales</taxon>
        <taxon>Ackermannviridae</taxon>
        <taxon>Vapseptimavirus</taxon>
        <taxon>Vapseptimavirus VAP7</taxon>
    </lineage>
</organism>
<evidence type="ECO:0000313" key="2">
    <source>
        <dbReference type="EMBL" id="QDB73222.1"/>
    </source>
</evidence>
<keyword evidence="3" id="KW-1185">Reference proteome</keyword>
<dbReference type="RefSeq" id="YP_009845696.1">
    <property type="nucleotide sequence ID" value="NC_048765.1"/>
</dbReference>
<feature type="transmembrane region" description="Helical" evidence="1">
    <location>
        <begin position="54"/>
        <end position="71"/>
    </location>
</feature>
<dbReference type="GeneID" id="55616059"/>
<accession>A0A4Y5TV40</accession>
<dbReference type="EMBL" id="MK795384">
    <property type="protein sequence ID" value="QDB73222.1"/>
    <property type="molecule type" value="Genomic_DNA"/>
</dbReference>
<evidence type="ECO:0000313" key="3">
    <source>
        <dbReference type="Proteomes" id="UP000318470"/>
    </source>
</evidence>
<sequence>MKKCLKGLGIIWGGGFIISQIIYAVIGLIFLFVFGNADDAWPHLVKVAENIATAYLYGCITMTVAFIITFVRNK</sequence>
<keyword evidence="1" id="KW-1133">Transmembrane helix</keyword>
<name>A0A4Y5TV40_9CAUD</name>
<dbReference type="Proteomes" id="UP000318470">
    <property type="component" value="Segment"/>
</dbReference>